<comment type="caution">
    <text evidence="1">The sequence shown here is derived from an EMBL/GenBank/DDBJ whole genome shotgun (WGS) entry which is preliminary data.</text>
</comment>
<keyword evidence="2" id="KW-1185">Reference proteome</keyword>
<dbReference type="AlphaFoldDB" id="A0AAV7EI94"/>
<dbReference type="EMBL" id="JAINDJ010000005">
    <property type="protein sequence ID" value="KAG9447407.1"/>
    <property type="molecule type" value="Genomic_DNA"/>
</dbReference>
<evidence type="ECO:0000313" key="2">
    <source>
        <dbReference type="Proteomes" id="UP000825729"/>
    </source>
</evidence>
<gene>
    <name evidence="1" type="ORF">H6P81_013535</name>
</gene>
<organism evidence="1 2">
    <name type="scientific">Aristolochia fimbriata</name>
    <name type="common">White veined hardy Dutchman's pipe vine</name>
    <dbReference type="NCBI Taxonomy" id="158543"/>
    <lineage>
        <taxon>Eukaryota</taxon>
        <taxon>Viridiplantae</taxon>
        <taxon>Streptophyta</taxon>
        <taxon>Embryophyta</taxon>
        <taxon>Tracheophyta</taxon>
        <taxon>Spermatophyta</taxon>
        <taxon>Magnoliopsida</taxon>
        <taxon>Magnoliidae</taxon>
        <taxon>Piperales</taxon>
        <taxon>Aristolochiaceae</taxon>
        <taxon>Aristolochia</taxon>
    </lineage>
</organism>
<sequence>MNANRWMLSIRFYGKREREWKRIRNHRLMMETHGINQARCRRRRRSGNAAATASSSFQDEDAIVEIEMYSLQCTDYACCTSLSPTVIATVKGR</sequence>
<evidence type="ECO:0000313" key="1">
    <source>
        <dbReference type="EMBL" id="KAG9447407.1"/>
    </source>
</evidence>
<proteinExistence type="predicted"/>
<reference evidence="1 2" key="1">
    <citation type="submission" date="2021-07" db="EMBL/GenBank/DDBJ databases">
        <title>The Aristolochia fimbriata genome: insights into angiosperm evolution, floral development and chemical biosynthesis.</title>
        <authorList>
            <person name="Jiao Y."/>
        </authorList>
    </citation>
    <scope>NUCLEOTIDE SEQUENCE [LARGE SCALE GENOMIC DNA]</scope>
    <source>
        <strain evidence="1">IBCAS-2021</strain>
        <tissue evidence="1">Leaf</tissue>
    </source>
</reference>
<accession>A0AAV7EI94</accession>
<name>A0AAV7EI94_ARIFI</name>
<dbReference type="Proteomes" id="UP000825729">
    <property type="component" value="Unassembled WGS sequence"/>
</dbReference>
<protein>
    <submittedName>
        <fullName evidence="1">Uncharacterized protein</fullName>
    </submittedName>
</protein>